<name>A0ABN5T1G4_9FLAO</name>
<gene>
    <name evidence="1" type="ORF">D6200_00170</name>
</gene>
<evidence type="ECO:0000313" key="1">
    <source>
        <dbReference type="EMBL" id="AZJ31068.1"/>
    </source>
</evidence>
<reference evidence="1 2" key="1">
    <citation type="submission" date="2018-09" db="EMBL/GenBank/DDBJ databases">
        <title>Insights into the microbiota of Asian seabass (Lates calcarifer) with tenacibaculosis symptoms and description of sp. nov. Tenacibaculum singaporense.</title>
        <authorList>
            <person name="Miyake S."/>
            <person name="Soh M."/>
            <person name="Azman M.N."/>
            <person name="Ngoh S.Y."/>
            <person name="Orban L."/>
            <person name="Seedorf H."/>
        </authorList>
    </citation>
    <scope>NUCLEOTIDE SEQUENCE [LARGE SCALE GENOMIC DNA]</scope>
    <source>
        <strain evidence="1 2">DSM 13764</strain>
    </source>
</reference>
<accession>A0ABN5T1G4</accession>
<dbReference type="PROSITE" id="PS51257">
    <property type="entry name" value="PROKAR_LIPOPROTEIN"/>
    <property type="match status" value="1"/>
</dbReference>
<sequence>MIYRNMKYLYILLAVIVITSCNLVKYTHSGDVNSRLDFRKGKWLLNDVTSFKNIRKDGLTEMANERFSELIGNRLLVVSNMKGLLIPSNISPSLDKSILKDIKYGTGYDYFIDIRTKNISNEVGVLGASNFLTDPSKNIGEVTLSIYDLNIFKIIYSQTVVGKLVVSERDNDYAPSKNSTLIIHSALKRIMKKIKKNQIKVK</sequence>
<organism evidence="1 2">
    <name type="scientific">Tenacibaculum mesophilum</name>
    <dbReference type="NCBI Taxonomy" id="104268"/>
    <lineage>
        <taxon>Bacteria</taxon>
        <taxon>Pseudomonadati</taxon>
        <taxon>Bacteroidota</taxon>
        <taxon>Flavobacteriia</taxon>
        <taxon>Flavobacteriales</taxon>
        <taxon>Flavobacteriaceae</taxon>
        <taxon>Tenacibaculum</taxon>
    </lineage>
</organism>
<keyword evidence="2" id="KW-1185">Reference proteome</keyword>
<proteinExistence type="predicted"/>
<evidence type="ECO:0008006" key="3">
    <source>
        <dbReference type="Google" id="ProtNLM"/>
    </source>
</evidence>
<evidence type="ECO:0000313" key="2">
    <source>
        <dbReference type="Proteomes" id="UP000269693"/>
    </source>
</evidence>
<dbReference type="EMBL" id="CP032544">
    <property type="protein sequence ID" value="AZJ31068.1"/>
    <property type="molecule type" value="Genomic_DNA"/>
</dbReference>
<dbReference type="Proteomes" id="UP000269693">
    <property type="component" value="Chromosome"/>
</dbReference>
<protein>
    <recommendedName>
        <fullName evidence="3">DUF4136 domain-containing protein</fullName>
    </recommendedName>
</protein>